<keyword evidence="12" id="KW-1185">Reference proteome</keyword>
<feature type="transmembrane region" description="Helical" evidence="8">
    <location>
        <begin position="349"/>
        <end position="372"/>
    </location>
</feature>
<dbReference type="GO" id="GO:0005886">
    <property type="term" value="C:plasma membrane"/>
    <property type="evidence" value="ECO:0007669"/>
    <property type="project" value="TreeGrafter"/>
</dbReference>
<evidence type="ECO:0000256" key="5">
    <source>
        <dbReference type="ARBA" id="ARBA00023065"/>
    </source>
</evidence>
<dbReference type="GeneID" id="4392455"/>
<evidence type="ECO:0000313" key="11">
    <source>
        <dbReference type="EMBL" id="EAQ88255.1"/>
    </source>
</evidence>
<keyword evidence="2" id="KW-0813">Transport</keyword>
<dbReference type="GO" id="GO:0006826">
    <property type="term" value="P:iron ion transport"/>
    <property type="evidence" value="ECO:0007669"/>
    <property type="project" value="TreeGrafter"/>
</dbReference>
<dbReference type="InterPro" id="IPR051410">
    <property type="entry name" value="Ferric/Cupric_Reductase"/>
</dbReference>
<dbReference type="PANTHER" id="PTHR32361">
    <property type="entry name" value="FERRIC/CUPRIC REDUCTASE TRANSMEMBRANE COMPONENT"/>
    <property type="match status" value="1"/>
</dbReference>
<keyword evidence="3 8" id="KW-0812">Transmembrane</keyword>
<dbReference type="InParanoid" id="Q2H022"/>
<feature type="transmembrane region" description="Helical" evidence="8">
    <location>
        <begin position="239"/>
        <end position="258"/>
    </location>
</feature>
<feature type="compositionally biased region" description="Polar residues" evidence="7">
    <location>
        <begin position="566"/>
        <end position="577"/>
    </location>
</feature>
<feature type="transmembrane region" description="Helical" evidence="8">
    <location>
        <begin position="279"/>
        <end position="298"/>
    </location>
</feature>
<dbReference type="Pfam" id="PF08022">
    <property type="entry name" value="FAD_binding_8"/>
    <property type="match status" value="1"/>
</dbReference>
<gene>
    <name evidence="11" type="ORF">CHGG_04874</name>
</gene>
<feature type="transmembrane region" description="Helical" evidence="8">
    <location>
        <begin position="182"/>
        <end position="203"/>
    </location>
</feature>
<protein>
    <recommendedName>
        <fullName evidence="13">Ferric oxidoreductase domain-containing protein</fullName>
    </recommendedName>
</protein>
<dbReference type="VEuPathDB" id="FungiDB:CHGG_04874"/>
<feature type="transmembrane region" description="Helical" evidence="8">
    <location>
        <begin position="379"/>
        <end position="400"/>
    </location>
</feature>
<keyword evidence="4 8" id="KW-1133">Transmembrane helix</keyword>
<sequence>MGVVGLVIFWANAFVASTYGSYVQTQALTGYGYYPYDPLCGAACLRSFQSYTLGCTEMSGGGDTMVGMMPTSPECYGKDTPYLTSVAYCMSTKCSQPDITFSKLQLFWEEQITGHPDIPPKWTYEQALAHADTSPPMYQLTSNDTSLNTTSIVNPMTYLTQWNVLSAVYRESALESAYRDSIAIIVLAVGFPIALTCLSYFPFVPTILDKVRPYLVWPSTIGTYQVQPLPYLLGNAPTVGQGIYIAVFLIVNVILSAIEYEPRQPSAWFDTQRREVMAYILYRCGAFAFALFPVVILFSSRNNVLLWLTNWSHSTYLLLHRWVGRLFALYAILHSILGLMVYADEQHTVWWIWGAVATVASVILAVGSGLYVRKAHYELFLISHILLTVFTLVGCWYHLIGWYNSMGLNWPEHHAGGFEVWLYFTCALWFFDRLARVFRVLQFGIRRARVTQLCDGILRVDIPGVRMSAQPGTHVYVYFPTVLPLRPWENHPFSVIPTAMLNPPLHLTTSQPDSLHNAPSTNDDNNNNHNNHDLEAQKPAAATTTTAPKTTTPNPEPSITLLIRTSPPNTTGSLTTHLHPTLLDGPYHSTPHTPTFPLTDRILLIAGGIGITSLLPWALYYEPP</sequence>
<proteinExistence type="predicted"/>
<evidence type="ECO:0000256" key="7">
    <source>
        <dbReference type="SAM" id="MobiDB-lite"/>
    </source>
</evidence>
<keyword evidence="6 8" id="KW-0472">Membrane</keyword>
<feature type="domain" description="FAD-binding 8" evidence="10">
    <location>
        <begin position="444"/>
        <end position="498"/>
    </location>
</feature>
<feature type="compositionally biased region" description="Low complexity" evidence="7">
    <location>
        <begin position="538"/>
        <end position="553"/>
    </location>
</feature>
<feature type="region of interest" description="Disordered" evidence="7">
    <location>
        <begin position="506"/>
        <end position="577"/>
    </location>
</feature>
<dbReference type="OMA" id="SKLEAYW"/>
<dbReference type="OrthoDB" id="167398at2759"/>
<dbReference type="HOGENOM" id="CLU_010365_2_0_1"/>
<feature type="compositionally biased region" description="Polar residues" evidence="7">
    <location>
        <begin position="507"/>
        <end position="521"/>
    </location>
</feature>
<dbReference type="EMBL" id="CH408032">
    <property type="protein sequence ID" value="EAQ88255.1"/>
    <property type="molecule type" value="Genomic_DNA"/>
</dbReference>
<dbReference type="Pfam" id="PF01794">
    <property type="entry name" value="Ferric_reduct"/>
    <property type="match status" value="1"/>
</dbReference>
<dbReference type="eggNOG" id="KOG0039">
    <property type="taxonomic scope" value="Eukaryota"/>
</dbReference>
<dbReference type="PANTHER" id="PTHR32361:SF9">
    <property type="entry name" value="FERRIC REDUCTASE TRANSMEMBRANE COMPONENT 3-RELATED"/>
    <property type="match status" value="1"/>
</dbReference>
<evidence type="ECO:0000256" key="8">
    <source>
        <dbReference type="SAM" id="Phobius"/>
    </source>
</evidence>
<feature type="domain" description="Ferric oxidoreductase" evidence="9">
    <location>
        <begin position="284"/>
        <end position="395"/>
    </location>
</feature>
<evidence type="ECO:0000256" key="3">
    <source>
        <dbReference type="ARBA" id="ARBA00022692"/>
    </source>
</evidence>
<reference evidence="12" key="1">
    <citation type="journal article" date="2015" name="Genome Announc.">
        <title>Draft genome sequence of the cellulolytic fungus Chaetomium globosum.</title>
        <authorList>
            <person name="Cuomo C.A."/>
            <person name="Untereiner W.A."/>
            <person name="Ma L.-J."/>
            <person name="Grabherr M."/>
            <person name="Birren B.W."/>
        </authorList>
    </citation>
    <scope>NUCLEOTIDE SEQUENCE [LARGE SCALE GENOMIC DNA]</scope>
    <source>
        <strain evidence="12">ATCC 6205 / CBS 148.51 / DSM 1962 / NBRC 6347 / NRRL 1970</strain>
    </source>
</reference>
<dbReference type="AlphaFoldDB" id="Q2H022"/>
<dbReference type="GO" id="GO:0015677">
    <property type="term" value="P:copper ion import"/>
    <property type="evidence" value="ECO:0007669"/>
    <property type="project" value="TreeGrafter"/>
</dbReference>
<evidence type="ECO:0000259" key="10">
    <source>
        <dbReference type="Pfam" id="PF08022"/>
    </source>
</evidence>
<evidence type="ECO:0000256" key="4">
    <source>
        <dbReference type="ARBA" id="ARBA00022989"/>
    </source>
</evidence>
<evidence type="ECO:0008006" key="13">
    <source>
        <dbReference type="Google" id="ProtNLM"/>
    </source>
</evidence>
<dbReference type="Proteomes" id="UP000001056">
    <property type="component" value="Unassembled WGS sequence"/>
</dbReference>
<dbReference type="FunCoup" id="Q2H022">
    <property type="interactions" value="299"/>
</dbReference>
<dbReference type="InterPro" id="IPR013130">
    <property type="entry name" value="Fe3_Rdtase_TM_dom"/>
</dbReference>
<feature type="transmembrane region" description="Helical" evidence="8">
    <location>
        <begin position="602"/>
        <end position="621"/>
    </location>
</feature>
<dbReference type="GO" id="GO:0000293">
    <property type="term" value="F:ferric-chelate reductase activity"/>
    <property type="evidence" value="ECO:0007669"/>
    <property type="project" value="TreeGrafter"/>
</dbReference>
<comment type="subcellular location">
    <subcellularLocation>
        <location evidence="1">Membrane</location>
        <topology evidence="1">Multi-pass membrane protein</topology>
    </subcellularLocation>
</comment>
<evidence type="ECO:0000256" key="6">
    <source>
        <dbReference type="ARBA" id="ARBA00023136"/>
    </source>
</evidence>
<evidence type="ECO:0000313" key="12">
    <source>
        <dbReference type="Proteomes" id="UP000001056"/>
    </source>
</evidence>
<accession>Q2H022</accession>
<organism evidence="11 12">
    <name type="scientific">Chaetomium globosum (strain ATCC 6205 / CBS 148.51 / DSM 1962 / NBRC 6347 / NRRL 1970)</name>
    <name type="common">Soil fungus</name>
    <dbReference type="NCBI Taxonomy" id="306901"/>
    <lineage>
        <taxon>Eukaryota</taxon>
        <taxon>Fungi</taxon>
        <taxon>Dikarya</taxon>
        <taxon>Ascomycota</taxon>
        <taxon>Pezizomycotina</taxon>
        <taxon>Sordariomycetes</taxon>
        <taxon>Sordariomycetidae</taxon>
        <taxon>Sordariales</taxon>
        <taxon>Chaetomiaceae</taxon>
        <taxon>Chaetomium</taxon>
    </lineage>
</organism>
<evidence type="ECO:0000259" key="9">
    <source>
        <dbReference type="Pfam" id="PF01794"/>
    </source>
</evidence>
<feature type="transmembrane region" description="Helical" evidence="8">
    <location>
        <begin position="420"/>
        <end position="438"/>
    </location>
</feature>
<evidence type="ECO:0000256" key="2">
    <source>
        <dbReference type="ARBA" id="ARBA00022448"/>
    </source>
</evidence>
<dbReference type="CDD" id="cd06186">
    <property type="entry name" value="NOX_Duox_like_FAD_NADP"/>
    <property type="match status" value="1"/>
</dbReference>
<name>Q2H022_CHAGB</name>
<dbReference type="InterPro" id="IPR013112">
    <property type="entry name" value="FAD-bd_8"/>
</dbReference>
<dbReference type="GO" id="GO:0006879">
    <property type="term" value="P:intracellular iron ion homeostasis"/>
    <property type="evidence" value="ECO:0007669"/>
    <property type="project" value="TreeGrafter"/>
</dbReference>
<keyword evidence="5" id="KW-0406">Ion transport</keyword>
<evidence type="ECO:0000256" key="1">
    <source>
        <dbReference type="ARBA" id="ARBA00004141"/>
    </source>
</evidence>
<dbReference type="RefSeq" id="XP_001224088.1">
    <property type="nucleotide sequence ID" value="XM_001224087.1"/>
</dbReference>